<dbReference type="PANTHER" id="PTHR47169">
    <property type="entry name" value="OS01G0541250 PROTEIN"/>
    <property type="match status" value="1"/>
</dbReference>
<dbReference type="OrthoDB" id="77932at2759"/>
<name>W4FER7_APHAT</name>
<dbReference type="RefSeq" id="XP_009844506.1">
    <property type="nucleotide sequence ID" value="XM_009846204.1"/>
</dbReference>
<dbReference type="GeneID" id="20819402"/>
<dbReference type="AlphaFoldDB" id="W4FER7"/>
<evidence type="ECO:0000313" key="1">
    <source>
        <dbReference type="EMBL" id="ETV65987.1"/>
    </source>
</evidence>
<proteinExistence type="predicted"/>
<dbReference type="Gene3D" id="3.30.420.10">
    <property type="entry name" value="Ribonuclease H-like superfamily/Ribonuclease H"/>
    <property type="match status" value="1"/>
</dbReference>
<sequence length="181" mass="21341">MKELTSDQRRAVVDHLLLRVVQAPCKLRHGAIKEVAQIFGRTRQTIAEIWKLKYTDLPARIRAIPPQRRTTLQRIAHAIGLPSSTLKDYYKRGFMVKYNSHIKPKLTGDHKVARVNWAMKFVRPSNNFRFADMYDYVHVDEKWFHATKIKSQMYLLPSEIPPHRSTQSKRCITKVIFLWDQ</sequence>
<reference evidence="1" key="1">
    <citation type="submission" date="2013-12" db="EMBL/GenBank/DDBJ databases">
        <title>The Genome Sequence of Aphanomyces astaci APO3.</title>
        <authorList>
            <consortium name="The Broad Institute Genomics Platform"/>
            <person name="Russ C."/>
            <person name="Tyler B."/>
            <person name="van West P."/>
            <person name="Dieguez-Uribeondo J."/>
            <person name="Young S.K."/>
            <person name="Zeng Q."/>
            <person name="Gargeya S."/>
            <person name="Fitzgerald M."/>
            <person name="Abouelleil A."/>
            <person name="Alvarado L."/>
            <person name="Chapman S.B."/>
            <person name="Gainer-Dewar J."/>
            <person name="Goldberg J."/>
            <person name="Griggs A."/>
            <person name="Gujja S."/>
            <person name="Hansen M."/>
            <person name="Howarth C."/>
            <person name="Imamovic A."/>
            <person name="Ireland A."/>
            <person name="Larimer J."/>
            <person name="McCowan C."/>
            <person name="Murphy C."/>
            <person name="Pearson M."/>
            <person name="Poon T.W."/>
            <person name="Priest M."/>
            <person name="Roberts A."/>
            <person name="Saif S."/>
            <person name="Shea T."/>
            <person name="Sykes S."/>
            <person name="Wortman J."/>
            <person name="Nusbaum C."/>
            <person name="Birren B."/>
        </authorList>
    </citation>
    <scope>NUCLEOTIDE SEQUENCE [LARGE SCALE GENOMIC DNA]</scope>
    <source>
        <strain evidence="1">APO3</strain>
    </source>
</reference>
<accession>W4FER7</accession>
<gene>
    <name evidence="1" type="ORF">H257_17406</name>
</gene>
<evidence type="ECO:0008006" key="2">
    <source>
        <dbReference type="Google" id="ProtNLM"/>
    </source>
</evidence>
<dbReference type="VEuPathDB" id="FungiDB:H257_17406"/>
<dbReference type="PANTHER" id="PTHR47169:SF2">
    <property type="entry name" value="OS01G0541250 PROTEIN"/>
    <property type="match status" value="1"/>
</dbReference>
<organism evidence="1">
    <name type="scientific">Aphanomyces astaci</name>
    <name type="common">Crayfish plague agent</name>
    <dbReference type="NCBI Taxonomy" id="112090"/>
    <lineage>
        <taxon>Eukaryota</taxon>
        <taxon>Sar</taxon>
        <taxon>Stramenopiles</taxon>
        <taxon>Oomycota</taxon>
        <taxon>Saprolegniomycetes</taxon>
        <taxon>Saprolegniales</taxon>
        <taxon>Verrucalvaceae</taxon>
        <taxon>Aphanomyces</taxon>
    </lineage>
</organism>
<protein>
    <recommendedName>
        <fullName evidence="2">Transposase Tc1-like domain-containing protein</fullName>
    </recommendedName>
</protein>
<dbReference type="InterPro" id="IPR036397">
    <property type="entry name" value="RNaseH_sf"/>
</dbReference>
<dbReference type="EMBL" id="KI913219">
    <property type="protein sequence ID" value="ETV65987.1"/>
    <property type="molecule type" value="Genomic_DNA"/>
</dbReference>
<dbReference type="GO" id="GO:0003676">
    <property type="term" value="F:nucleic acid binding"/>
    <property type="evidence" value="ECO:0007669"/>
    <property type="project" value="InterPro"/>
</dbReference>